<dbReference type="AlphaFoldDB" id="A0A132NMP8"/>
<dbReference type="Proteomes" id="UP000070089">
    <property type="component" value="Unassembled WGS sequence"/>
</dbReference>
<evidence type="ECO:0000313" key="2">
    <source>
        <dbReference type="Proteomes" id="UP000070089"/>
    </source>
</evidence>
<organism evidence="1 2">
    <name type="scientific">Giardia duodenalis assemblage B</name>
    <dbReference type="NCBI Taxonomy" id="1394984"/>
    <lineage>
        <taxon>Eukaryota</taxon>
        <taxon>Metamonada</taxon>
        <taxon>Diplomonadida</taxon>
        <taxon>Hexamitidae</taxon>
        <taxon>Giardiinae</taxon>
        <taxon>Giardia</taxon>
    </lineage>
</organism>
<name>A0A132NMP8_GIAIN</name>
<evidence type="ECO:0000313" key="1">
    <source>
        <dbReference type="EMBL" id="KWX11353.1"/>
    </source>
</evidence>
<dbReference type="OrthoDB" id="10649488at2759"/>
<reference evidence="1 2" key="1">
    <citation type="journal article" date="2015" name="Mol. Biochem. Parasitol.">
        <title>Identification of polymorphic genes for use in assemblage B genotyping assays through comparative genomics of multiple assemblage B Giardia duodenalis isolates.</title>
        <authorList>
            <person name="Wielinga C."/>
            <person name="Thompson R.C."/>
            <person name="Monis P."/>
            <person name="Ryan U."/>
        </authorList>
    </citation>
    <scope>NUCLEOTIDE SEQUENCE [LARGE SCALE GENOMIC DNA]</scope>
    <source>
        <strain evidence="1 2">BAH15c1</strain>
    </source>
</reference>
<accession>A0A132NMP8</accession>
<protein>
    <submittedName>
        <fullName evidence="1">Uncharacterized protein</fullName>
    </submittedName>
</protein>
<sequence length="857" mass="95454">MATRMRYTLITTEFVREIQLSISISAVPVPIWCWVSHNRCLTEEDLRSTSQIIKLAFDDELALAGSASPNLWRIKEIGATKAANSIYIGNLCSSPHAAKPRLLGFTQPSKATTPATDYLNEFLFNEVHNFDVTTAKAFPLSEHLQRSTGPHSYAISLLFSAGVLNNEQYNSVNNLSRSFLSSIESYLLGLHHGTTNVVKDLISQEIHRFLCCLSQTLPSDTQHSALRKSSLTPLYSVLPTAFRDICNEYGVSPPVDSQANRDNIPVSPSFISAHNDSPNITLLSFKSEKELQLQLEELKSDIIANHYLKLEPTSQGIRLPGNQITCKYCILNYTEVQYRAISRLLNIYHKESARFINLILSNLCCADFRIVYFGPHTLITLLNNTVTALLPEHKRQVFKAHSICTPLDGTYCNCTDASQTLLLEHRSTVSSFNVLYIAVPDAPKDDSKRFKYSIKRTGKDQDGTAIESPFDLQESHNYKESIQSLNISHGRVCQHCKKPFYIPALHLNASSQVLSADLASGYLALQQFCAATGKPICVVNLMASDIESSCFIISLPAIQHLQKLSSQRHEKILQSKRNPLLILSSKGPSFYCDDDSIFYCHLLKKLLATTHTMRRFVLNCRLLRLQYYFSSIVELELLDYIQLLTQQSATSPRPNSQRLQASNSSSLRKAQSVSGLSLNFDGPCNLAKVPSISKLADIQSISELLNVPTRSLNSFSRISLSAKTLYLTLPISKQRITSVCSLMEHSLCKLNSAFTLHDSNNKEEPIIHILLTNGFRSVGFPDVCLPVSDTAKWAQICSGTFSISKLSCLIRLRSNDQIITSDLIPFGVATVTNHQIVADKDEFQHTSLAMKCGILGA</sequence>
<proteinExistence type="predicted"/>
<gene>
    <name evidence="1" type="ORF">QR46_4692</name>
</gene>
<dbReference type="EMBL" id="JXTI01000201">
    <property type="protein sequence ID" value="KWX11353.1"/>
    <property type="molecule type" value="Genomic_DNA"/>
</dbReference>
<comment type="caution">
    <text evidence="1">The sequence shown here is derived from an EMBL/GenBank/DDBJ whole genome shotgun (WGS) entry which is preliminary data.</text>
</comment>
<dbReference type="VEuPathDB" id="GiardiaDB:QR46_4692"/>